<evidence type="ECO:0000313" key="1">
    <source>
        <dbReference type="EMBL" id="TCG04909.1"/>
    </source>
</evidence>
<dbReference type="EMBL" id="MWML01000209">
    <property type="protein sequence ID" value="TCG04909.1"/>
    <property type="molecule type" value="Genomic_DNA"/>
</dbReference>
<reference evidence="1 2" key="1">
    <citation type="submission" date="2017-02" db="EMBL/GenBank/DDBJ databases">
        <title>Paraburkholderia sophoroidis sp. nov. and Paraburkholderia steynii sp. nov. rhizobial symbionts of the fynbos legume Hypocalyptus sophoroides.</title>
        <authorList>
            <person name="Steenkamp E.T."/>
            <person name="Beukes C.W."/>
            <person name="Van Zyl E."/>
            <person name="Avontuur J."/>
            <person name="Chan W.Y."/>
            <person name="Hassen A."/>
            <person name="Palmer M."/>
            <person name="Mthombeni L."/>
            <person name="Phalane F."/>
            <person name="Sereme K."/>
            <person name="Venter S.N."/>
        </authorList>
    </citation>
    <scope>NUCLEOTIDE SEQUENCE [LARGE SCALE GENOMIC DNA]</scope>
    <source>
        <strain evidence="1 2">HC1.1ba</strain>
    </source>
</reference>
<keyword evidence="2" id="KW-1185">Reference proteome</keyword>
<gene>
    <name evidence="1" type="ORF">BZM27_37425</name>
</gene>
<comment type="caution">
    <text evidence="1">The sequence shown here is derived from an EMBL/GenBank/DDBJ whole genome shotgun (WGS) entry which is preliminary data.</text>
</comment>
<accession>A0A4R0XDG2</accession>
<proteinExistence type="predicted"/>
<protein>
    <submittedName>
        <fullName evidence="1">Uncharacterized protein</fullName>
    </submittedName>
</protein>
<sequence>MMALHDNFHAIQFGIVAGVPAHEHDGEALLYAMDVPYEFRDHLLPGWIKAQELDWWSPDSPHSVMRCPPEIVGLAYTWHGWEAFVDWVVTTLDSSILQLHKKSGMSPSRLAYQLNQIHLEDLRVGKAAAGLPLTEENRDRAFKGGLANGVPNTEKSGSQWVTFLRDIPLELCGPLLGWLAVTEPTDLEHNLPSEDFYLDGDGPVGIGMSWWKFQHWMYQEIAAALERLQVSRYESGKDI</sequence>
<dbReference type="Proteomes" id="UP000294200">
    <property type="component" value="Unassembled WGS sequence"/>
</dbReference>
<name>A0A4R0XDG2_9BURK</name>
<organism evidence="1 2">
    <name type="scientific">Paraburkholderia steynii</name>
    <dbReference type="NCBI Taxonomy" id="1245441"/>
    <lineage>
        <taxon>Bacteria</taxon>
        <taxon>Pseudomonadati</taxon>
        <taxon>Pseudomonadota</taxon>
        <taxon>Betaproteobacteria</taxon>
        <taxon>Burkholderiales</taxon>
        <taxon>Burkholderiaceae</taxon>
        <taxon>Paraburkholderia</taxon>
    </lineage>
</organism>
<dbReference type="AlphaFoldDB" id="A0A4R0XDG2"/>
<evidence type="ECO:0000313" key="2">
    <source>
        <dbReference type="Proteomes" id="UP000294200"/>
    </source>
</evidence>